<dbReference type="EMBL" id="LGRX02008642">
    <property type="protein sequence ID" value="KAK3273108.1"/>
    <property type="molecule type" value="Genomic_DNA"/>
</dbReference>
<dbReference type="Proteomes" id="UP001190700">
    <property type="component" value="Unassembled WGS sequence"/>
</dbReference>
<gene>
    <name evidence="2" type="ORF">CYMTET_18634</name>
</gene>
<evidence type="ECO:0000313" key="3">
    <source>
        <dbReference type="Proteomes" id="UP001190700"/>
    </source>
</evidence>
<proteinExistence type="predicted"/>
<comment type="caution">
    <text evidence="2">The sequence shown here is derived from an EMBL/GenBank/DDBJ whole genome shotgun (WGS) entry which is preliminary data.</text>
</comment>
<organism evidence="2 3">
    <name type="scientific">Cymbomonas tetramitiformis</name>
    <dbReference type="NCBI Taxonomy" id="36881"/>
    <lineage>
        <taxon>Eukaryota</taxon>
        <taxon>Viridiplantae</taxon>
        <taxon>Chlorophyta</taxon>
        <taxon>Pyramimonadophyceae</taxon>
        <taxon>Pyramimonadales</taxon>
        <taxon>Pyramimonadaceae</taxon>
        <taxon>Cymbomonas</taxon>
    </lineage>
</organism>
<dbReference type="AlphaFoldDB" id="A0AAE0L5Q6"/>
<accession>A0AAE0L5Q6</accession>
<protein>
    <submittedName>
        <fullName evidence="2">Uncharacterized protein</fullName>
    </submittedName>
</protein>
<sequence>METFSTSSERPNRHGRPCKMGGGISVIAIDTNGDHDLHGRPPRRHGSISVEPMNVITVLDAGPGMRHACLHEISPTRDPGSSLSGRGSAAFLFPGGMLMPPPGMPVGRGPLRNAYAQSSRGSGSARITHHGLVHDSHPHTTELQRLTAALSGCPISDRELSEPSPRAPVDRIVMLAEALFRVSLTPPELLRH</sequence>
<evidence type="ECO:0000256" key="1">
    <source>
        <dbReference type="SAM" id="MobiDB-lite"/>
    </source>
</evidence>
<reference evidence="2 3" key="1">
    <citation type="journal article" date="2015" name="Genome Biol. Evol.">
        <title>Comparative Genomics of a Bacterivorous Green Alga Reveals Evolutionary Causalities and Consequences of Phago-Mixotrophic Mode of Nutrition.</title>
        <authorList>
            <person name="Burns J.A."/>
            <person name="Paasch A."/>
            <person name="Narechania A."/>
            <person name="Kim E."/>
        </authorList>
    </citation>
    <scope>NUCLEOTIDE SEQUENCE [LARGE SCALE GENOMIC DNA]</scope>
    <source>
        <strain evidence="2 3">PLY_AMNH</strain>
    </source>
</reference>
<name>A0AAE0L5Q6_9CHLO</name>
<feature type="region of interest" description="Disordered" evidence="1">
    <location>
        <begin position="1"/>
        <end position="22"/>
    </location>
</feature>
<evidence type="ECO:0000313" key="2">
    <source>
        <dbReference type="EMBL" id="KAK3273108.1"/>
    </source>
</evidence>
<keyword evidence="3" id="KW-1185">Reference proteome</keyword>